<reference evidence="2" key="1">
    <citation type="submission" date="2025-08" db="UniProtKB">
        <authorList>
            <consortium name="RefSeq"/>
        </authorList>
    </citation>
    <scope>IDENTIFICATION</scope>
</reference>
<protein>
    <submittedName>
        <fullName evidence="2">Uncharacterized protein</fullName>
    </submittedName>
</protein>
<dbReference type="PANTHER" id="PTHR46481">
    <property type="entry name" value="ZINC FINGER BED DOMAIN-CONTAINING PROTEIN 4"/>
    <property type="match status" value="1"/>
</dbReference>
<feature type="compositionally biased region" description="Polar residues" evidence="1">
    <location>
        <begin position="10"/>
        <end position="29"/>
    </location>
</feature>
<dbReference type="RefSeq" id="XP_016450449.1">
    <property type="nucleotide sequence ID" value="XM_016594963.1"/>
</dbReference>
<proteinExistence type="predicted"/>
<gene>
    <name evidence="2" type="primary">LOC107775247</name>
</gene>
<organism evidence="2">
    <name type="scientific">Nicotiana tabacum</name>
    <name type="common">Common tobacco</name>
    <dbReference type="NCBI Taxonomy" id="4097"/>
    <lineage>
        <taxon>Eukaryota</taxon>
        <taxon>Viridiplantae</taxon>
        <taxon>Streptophyta</taxon>
        <taxon>Embryophyta</taxon>
        <taxon>Tracheophyta</taxon>
        <taxon>Spermatophyta</taxon>
        <taxon>Magnoliopsida</taxon>
        <taxon>eudicotyledons</taxon>
        <taxon>Gunneridae</taxon>
        <taxon>Pentapetalae</taxon>
        <taxon>asterids</taxon>
        <taxon>lamiids</taxon>
        <taxon>Solanales</taxon>
        <taxon>Solanaceae</taxon>
        <taxon>Nicotianoideae</taxon>
        <taxon>Nicotianeae</taxon>
        <taxon>Nicotiana</taxon>
    </lineage>
</organism>
<dbReference type="InterPro" id="IPR012337">
    <property type="entry name" value="RNaseH-like_sf"/>
</dbReference>
<feature type="region of interest" description="Disordered" evidence="1">
    <location>
        <begin position="1"/>
        <end position="40"/>
    </location>
</feature>
<dbReference type="PANTHER" id="PTHR46481:SF7">
    <property type="entry name" value="ZINC FINGER BED DOMAIN-CONTAINING PROTEIN RICESLEEPER 2-LIKE"/>
    <property type="match status" value="1"/>
</dbReference>
<dbReference type="KEGG" id="nta:107775247"/>
<sequence length="184" mass="21169">MADESRVSDAGSTKSLPITEDSNTNTIDTQDSKKRKAMQPRSEVWQHFDKFAVNGVDYLKEIDASVTCLRNIVRWNSTYFMLDRAQNFEKAFDKFHLFDDGFSAYLCSHLCEDGSSAGPLESDDWVNVRNVIAFLTRFHELTKNVSGSSAIMTRAPNVHPKRDDTYCLRKHIRRCLERLPEIRI</sequence>
<dbReference type="SUPFAM" id="SSF53098">
    <property type="entry name" value="Ribonuclease H-like"/>
    <property type="match status" value="1"/>
</dbReference>
<evidence type="ECO:0000313" key="2">
    <source>
        <dbReference type="RefSeq" id="XP_016450449.1"/>
    </source>
</evidence>
<dbReference type="InterPro" id="IPR052035">
    <property type="entry name" value="ZnF_BED_domain_contain"/>
</dbReference>
<name>A0A1S3YE94_TOBAC</name>
<dbReference type="OMA" id="THICEDG"/>
<dbReference type="AlphaFoldDB" id="A0A1S3YE94"/>
<accession>A0A1S3YE94</accession>
<dbReference type="OrthoDB" id="7699631at2759"/>
<dbReference type="PaxDb" id="4097-A0A1S3YE94"/>
<evidence type="ECO:0000256" key="1">
    <source>
        <dbReference type="SAM" id="MobiDB-lite"/>
    </source>
</evidence>